<accession>A0A1B2JF30</accession>
<dbReference type="EMBL" id="CP014586">
    <property type="protein sequence ID" value="ANZ76481.1"/>
    <property type="molecule type" value="Genomic_DNA"/>
</dbReference>
<organism evidence="1 2">
    <name type="scientific">Komagataella pastoris</name>
    <name type="common">Yeast</name>
    <name type="synonym">Pichia pastoris</name>
    <dbReference type="NCBI Taxonomy" id="4922"/>
    <lineage>
        <taxon>Eukaryota</taxon>
        <taxon>Fungi</taxon>
        <taxon>Dikarya</taxon>
        <taxon>Ascomycota</taxon>
        <taxon>Saccharomycotina</taxon>
        <taxon>Pichiomycetes</taxon>
        <taxon>Pichiales</taxon>
        <taxon>Pichiaceae</taxon>
        <taxon>Komagataella</taxon>
    </lineage>
</organism>
<keyword evidence="2" id="KW-1185">Reference proteome</keyword>
<reference evidence="1 2" key="1">
    <citation type="submission" date="2016-02" db="EMBL/GenBank/DDBJ databases">
        <title>Comparative genomic and transcriptomic foundation for Pichia pastoris.</title>
        <authorList>
            <person name="Love K.R."/>
            <person name="Shah K.A."/>
            <person name="Whittaker C.A."/>
            <person name="Wu J."/>
            <person name="Bartlett M.C."/>
            <person name="Ma D."/>
            <person name="Leeson R.L."/>
            <person name="Priest M."/>
            <person name="Young S.K."/>
            <person name="Love J.C."/>
        </authorList>
    </citation>
    <scope>NUCLEOTIDE SEQUENCE [LARGE SCALE GENOMIC DNA]</scope>
    <source>
        <strain evidence="1 2">ATCC 28485</strain>
    </source>
</reference>
<name>A0A1B2JF30_PICPA</name>
<dbReference type="AlphaFoldDB" id="A0A1B2JF30"/>
<sequence>MNLKAPLVKSQGFASSPIFLLLDSVNSTCLLTRGSYRTWLMGPVCLGLRRVLVYPVCAVDSNLITTFRALVSTQVNIPLLIIQIILLTCHQKRTKSGKDELEFSIIT</sequence>
<evidence type="ECO:0000313" key="1">
    <source>
        <dbReference type="EMBL" id="ANZ76481.1"/>
    </source>
</evidence>
<protein>
    <submittedName>
        <fullName evidence="1">BA75_03359T0</fullName>
    </submittedName>
</protein>
<proteinExistence type="predicted"/>
<dbReference type="Proteomes" id="UP000094565">
    <property type="component" value="Chromosome 3"/>
</dbReference>
<gene>
    <name evidence="1" type="ORF">ATY40_BA7503359</name>
</gene>
<evidence type="ECO:0000313" key="2">
    <source>
        <dbReference type="Proteomes" id="UP000094565"/>
    </source>
</evidence>